<dbReference type="CDD" id="cd00130">
    <property type="entry name" value="PAS"/>
    <property type="match status" value="4"/>
</dbReference>
<dbReference type="InterPro" id="IPR003018">
    <property type="entry name" value="GAF"/>
</dbReference>
<reference evidence="5 6" key="1">
    <citation type="submission" date="2024-04" db="EMBL/GenBank/DDBJ databases">
        <title>Novel genus in family Flammeovirgaceae.</title>
        <authorList>
            <person name="Nguyen T.H."/>
            <person name="Vuong T.Q."/>
            <person name="Le H."/>
            <person name="Kim S.-G."/>
        </authorList>
    </citation>
    <scope>NUCLEOTIDE SEQUENCE [LARGE SCALE GENOMIC DNA]</scope>
    <source>
        <strain evidence="5 6">JCM 23209</strain>
    </source>
</reference>
<dbReference type="Pfam" id="PF13185">
    <property type="entry name" value="GAF_2"/>
    <property type="match status" value="1"/>
</dbReference>
<dbReference type="SMART" id="SM00086">
    <property type="entry name" value="PAC"/>
    <property type="match status" value="4"/>
</dbReference>
<dbReference type="PROSITE" id="PS50113">
    <property type="entry name" value="PAC"/>
    <property type="match status" value="2"/>
</dbReference>
<gene>
    <name evidence="5" type="ORF">AAG747_19605</name>
</gene>
<keyword evidence="2" id="KW-1133">Transmembrane helix</keyword>
<dbReference type="PANTHER" id="PTHR44757">
    <property type="entry name" value="DIGUANYLATE CYCLASE DGCP"/>
    <property type="match status" value="1"/>
</dbReference>
<feature type="domain" description="PAC" evidence="4">
    <location>
        <begin position="553"/>
        <end position="607"/>
    </location>
</feature>
<dbReference type="EMBL" id="JBDKWZ010000012">
    <property type="protein sequence ID" value="MEN7550135.1"/>
    <property type="molecule type" value="Genomic_DNA"/>
</dbReference>
<comment type="caution">
    <text evidence="5">The sequence shown here is derived from an EMBL/GenBank/DDBJ whole genome shotgun (WGS) entry which is preliminary data.</text>
</comment>
<dbReference type="InterPro" id="IPR001610">
    <property type="entry name" value="PAC"/>
</dbReference>
<dbReference type="InterPro" id="IPR013655">
    <property type="entry name" value="PAS_fold_3"/>
</dbReference>
<dbReference type="SUPFAM" id="SSF55785">
    <property type="entry name" value="PYP-like sensor domain (PAS domain)"/>
    <property type="match status" value="5"/>
</dbReference>
<keyword evidence="6" id="KW-1185">Reference proteome</keyword>
<feature type="coiled-coil region" evidence="1">
    <location>
        <begin position="324"/>
        <end position="362"/>
    </location>
</feature>
<evidence type="ECO:0000259" key="4">
    <source>
        <dbReference type="PROSITE" id="PS50113"/>
    </source>
</evidence>
<dbReference type="InterPro" id="IPR000700">
    <property type="entry name" value="PAS-assoc_C"/>
</dbReference>
<dbReference type="Pfam" id="PF08447">
    <property type="entry name" value="PAS_3"/>
    <property type="match status" value="1"/>
</dbReference>
<sequence>MKTFLSILGKAKGWVFTLLVLNGIIFLSTLKIVEGYIPFLKDNLVHIALVMNLAIVGRIIWRISRQVAQVFSSSNQLLAEVSHCSAHKQKKKQDIYTSITDNLNNTIFKIKEASQLIDEISKGEQIHLDKLSHEDRFGKAILNLESELHTFKQREAERQWGIESVAKFSEILHQEVDKIEEMCFSCLKSLIKMLGCNQGMFYLVKTDRSYREFLELAAAYAFDRKKYLSGKVYPGEGLVGQCLQEKDLIYLTDIPPEYIKITSGLGDAPPTNIIIAPLLFNDAIFGVIELASFKVLPQHKVDFIRKVTESIASSIHNLEANLKTKKLLEESQLLTAELRENEEEMRQNFEELSATQEEMSRKQLELDSIVSAIDTTLCMVEVDPRGRILKANKNTLSLLAYTSEQLYKVHYKEVFKNYSHIQKIINQTQQAYSDDLLVKTRQGKDVWLHTTYNPVKDQNGDVHSVLMLAQDITRKKTEEIEFERLSLVADNTDTAVVITDHLGYVEYVNRGFTRISGFTLKEMLGKKPGNILQGPETCAETQKRISWKLKQGESIYEEILNYNKQGEKYWISLSINPVKDDHGTVVKYIAVQAEITETKTNALNYKSKLEAISRSSLIIEVKKDKTITEVNDNFLEVFGYSLREIQGQAIDLLQTTIADEEQQTTWWEKIMEGQFIRCDFNMKNKYDHEICLRGVFNPIFDLQGGVESVVIYANNITVEKHLEIKNRQNKVELNYYLEAINKTIASVEFDMKGRIKEVNPIYLSVMGYTREELVGHSYEILLDVEENEKPQIKMMWENLKNGQFFSGEFKHKSKSGKDLWLNGTFNPILDIAGVPRKIMLLAQFTTAEKEKQHDLSNTLAAYKSVVPTLELKEGFIIKSFNQGFLELLGYTRMDLRNKSLEDILAERAAGFESLLKKVSEGKNETMSLKFLTKKGKTLQKQVRFFPILNLEHTIGKTVLIVQ</sequence>
<dbReference type="InterPro" id="IPR000014">
    <property type="entry name" value="PAS"/>
</dbReference>
<dbReference type="InterPro" id="IPR052155">
    <property type="entry name" value="Biofilm_reg_signaling"/>
</dbReference>
<evidence type="ECO:0000259" key="3">
    <source>
        <dbReference type="PROSITE" id="PS50112"/>
    </source>
</evidence>
<dbReference type="SMART" id="SM00091">
    <property type="entry name" value="PAS"/>
    <property type="match status" value="5"/>
</dbReference>
<protein>
    <submittedName>
        <fullName evidence="5">PAS domain S-box protein</fullName>
    </submittedName>
</protein>
<name>A0AAW9S4K7_9BACT</name>
<accession>A0AAW9S4K7</accession>
<dbReference type="Gene3D" id="3.30.450.40">
    <property type="match status" value="1"/>
</dbReference>
<feature type="domain" description="PAS" evidence="3">
    <location>
        <begin position="481"/>
        <end position="552"/>
    </location>
</feature>
<dbReference type="AlphaFoldDB" id="A0AAW9S4K7"/>
<dbReference type="RefSeq" id="WP_346822914.1">
    <property type="nucleotide sequence ID" value="NZ_JBDKWZ010000012.1"/>
</dbReference>
<dbReference type="PANTHER" id="PTHR44757:SF2">
    <property type="entry name" value="BIOFILM ARCHITECTURE MAINTENANCE PROTEIN MBAA"/>
    <property type="match status" value="1"/>
</dbReference>
<feature type="transmembrane region" description="Helical" evidence="2">
    <location>
        <begin position="13"/>
        <end position="32"/>
    </location>
</feature>
<dbReference type="Pfam" id="PF13426">
    <property type="entry name" value="PAS_9"/>
    <property type="match status" value="4"/>
</dbReference>
<feature type="domain" description="PAC" evidence="4">
    <location>
        <begin position="432"/>
        <end position="484"/>
    </location>
</feature>
<keyword evidence="1" id="KW-0175">Coiled coil</keyword>
<dbReference type="SUPFAM" id="SSF55781">
    <property type="entry name" value="GAF domain-like"/>
    <property type="match status" value="1"/>
</dbReference>
<dbReference type="InterPro" id="IPR035965">
    <property type="entry name" value="PAS-like_dom_sf"/>
</dbReference>
<dbReference type="Gene3D" id="3.30.450.20">
    <property type="entry name" value="PAS domain"/>
    <property type="match status" value="5"/>
</dbReference>
<keyword evidence="2" id="KW-0472">Membrane</keyword>
<evidence type="ECO:0000313" key="6">
    <source>
        <dbReference type="Proteomes" id="UP001403385"/>
    </source>
</evidence>
<dbReference type="Proteomes" id="UP001403385">
    <property type="component" value="Unassembled WGS sequence"/>
</dbReference>
<feature type="domain" description="PAS" evidence="3">
    <location>
        <begin position="750"/>
        <end position="803"/>
    </location>
</feature>
<evidence type="ECO:0000313" key="5">
    <source>
        <dbReference type="EMBL" id="MEN7550135.1"/>
    </source>
</evidence>
<dbReference type="NCBIfam" id="TIGR00229">
    <property type="entry name" value="sensory_box"/>
    <property type="match status" value="4"/>
</dbReference>
<dbReference type="PROSITE" id="PS50112">
    <property type="entry name" value="PAS"/>
    <property type="match status" value="3"/>
</dbReference>
<keyword evidence="2" id="KW-0812">Transmembrane</keyword>
<organism evidence="5 6">
    <name type="scientific">Rapidithrix thailandica</name>
    <dbReference type="NCBI Taxonomy" id="413964"/>
    <lineage>
        <taxon>Bacteria</taxon>
        <taxon>Pseudomonadati</taxon>
        <taxon>Bacteroidota</taxon>
        <taxon>Cytophagia</taxon>
        <taxon>Cytophagales</taxon>
        <taxon>Flammeovirgaceae</taxon>
        <taxon>Rapidithrix</taxon>
    </lineage>
</organism>
<feature type="transmembrane region" description="Helical" evidence="2">
    <location>
        <begin position="44"/>
        <end position="61"/>
    </location>
</feature>
<proteinExistence type="predicted"/>
<feature type="domain" description="PAS" evidence="3">
    <location>
        <begin position="601"/>
        <end position="674"/>
    </location>
</feature>
<evidence type="ECO:0000256" key="2">
    <source>
        <dbReference type="SAM" id="Phobius"/>
    </source>
</evidence>
<evidence type="ECO:0000256" key="1">
    <source>
        <dbReference type="SAM" id="Coils"/>
    </source>
</evidence>
<dbReference type="InterPro" id="IPR029016">
    <property type="entry name" value="GAF-like_dom_sf"/>
</dbReference>